<protein>
    <recommendedName>
        <fullName evidence="3">Endonuclease/exonuclease/phosphatase domain-containing protein</fullName>
    </recommendedName>
</protein>
<comment type="caution">
    <text evidence="1">The sequence shown here is derived from an EMBL/GenBank/DDBJ whole genome shotgun (WGS) entry which is preliminary data.</text>
</comment>
<gene>
    <name evidence="1" type="ORF">PSI22_15155</name>
</gene>
<name>A0ABT5M5G5_9GAMM</name>
<dbReference type="EMBL" id="JAQRFO010000036">
    <property type="protein sequence ID" value="MDC9622939.1"/>
    <property type="molecule type" value="Genomic_DNA"/>
</dbReference>
<dbReference type="Proteomes" id="UP001214757">
    <property type="component" value="Unassembled WGS sequence"/>
</dbReference>
<proteinExistence type="predicted"/>
<reference evidence="1 2" key="1">
    <citation type="submission" date="2023-02" db="EMBL/GenBank/DDBJ databases">
        <title>Entomopathogenic bacteria.</title>
        <authorList>
            <person name="Machado R.A."/>
        </authorList>
    </citation>
    <scope>NUCLEOTIDE SEQUENCE [LARGE SCALE GENOMIC DNA]</scope>
    <source>
        <strain evidence="1 2">XENO-7</strain>
    </source>
</reference>
<sequence>MENKMINICFWNCGITPLKNSKATSEKIIVACDVIIDLLTNETHKSDILIICEVNKISIQEIINHLNSSGKIDRALHFESCILKASTRSSFDMCIIYSKEILEIKSIKQIKYNTHYPTEDEQEFKNGTTIKAGILIDIQEVNKMNSNGFCIIASHWPSDYNSEGKQKRIEAANKIRNVFQQEIQAGNQIVLISDYNSQPWSTEIKDTLGVKFNKSSARKSSIHLYNASWNLMKPHEYHSKSNDKARTSHGTFVWKGGHSKENGSAILDQIFVSSAFISTGPWHLNESSVRYIYSDITSCYIDYNNQKIDHLPIFLTIER</sequence>
<keyword evidence="2" id="KW-1185">Reference proteome</keyword>
<accession>A0ABT5M5G5</accession>
<evidence type="ECO:0000313" key="1">
    <source>
        <dbReference type="EMBL" id="MDC9622939.1"/>
    </source>
</evidence>
<evidence type="ECO:0000313" key="2">
    <source>
        <dbReference type="Proteomes" id="UP001214757"/>
    </source>
</evidence>
<evidence type="ECO:0008006" key="3">
    <source>
        <dbReference type="Google" id="ProtNLM"/>
    </source>
</evidence>
<dbReference type="InterPro" id="IPR036691">
    <property type="entry name" value="Endo/exonu/phosph_ase_sf"/>
</dbReference>
<dbReference type="Gene3D" id="3.60.10.10">
    <property type="entry name" value="Endonuclease/exonuclease/phosphatase"/>
    <property type="match status" value="1"/>
</dbReference>
<dbReference type="SUPFAM" id="SSF56219">
    <property type="entry name" value="DNase I-like"/>
    <property type="match status" value="1"/>
</dbReference>
<organism evidence="1 2">
    <name type="scientific">Xenorhabdus aichiensis</name>
    <dbReference type="NCBI Taxonomy" id="3025874"/>
    <lineage>
        <taxon>Bacteria</taxon>
        <taxon>Pseudomonadati</taxon>
        <taxon>Pseudomonadota</taxon>
        <taxon>Gammaproteobacteria</taxon>
        <taxon>Enterobacterales</taxon>
        <taxon>Morganellaceae</taxon>
        <taxon>Xenorhabdus</taxon>
    </lineage>
</organism>
<dbReference type="RefSeq" id="WP_273580474.1">
    <property type="nucleotide sequence ID" value="NZ_JAQRFO010000036.1"/>
</dbReference>